<reference evidence="5 6" key="2">
    <citation type="submission" date="2020-02" db="EMBL/GenBank/DDBJ databases">
        <title>Erythrobacter dongmakensis sp. nov., isolated from a tidal mudflat.</title>
        <authorList>
            <person name="Kim I.S."/>
        </authorList>
    </citation>
    <scope>NUCLEOTIDE SEQUENCE [LARGE SCALE GENOMIC DNA]</scope>
    <source>
        <strain evidence="5 6">GH3-10</strain>
    </source>
</reference>
<dbReference type="InterPro" id="IPR001296">
    <property type="entry name" value="Glyco_trans_1"/>
</dbReference>
<reference evidence="5 6" key="1">
    <citation type="submission" date="2019-12" db="EMBL/GenBank/DDBJ databases">
        <authorList>
            <person name="Lee S.D."/>
        </authorList>
    </citation>
    <scope>NUCLEOTIDE SEQUENCE [LARGE SCALE GENOMIC DNA]</scope>
    <source>
        <strain evidence="5 6">GH3-10</strain>
    </source>
</reference>
<dbReference type="Pfam" id="PF13439">
    <property type="entry name" value="Glyco_transf_4"/>
    <property type="match status" value="1"/>
</dbReference>
<dbReference type="RefSeq" id="WP_160485146.1">
    <property type="nucleotide sequence ID" value="NZ_WUBR01000001.1"/>
</dbReference>
<dbReference type="Proteomes" id="UP000461409">
    <property type="component" value="Unassembled WGS sequence"/>
</dbReference>
<keyword evidence="1" id="KW-0328">Glycosyltransferase</keyword>
<dbReference type="PANTHER" id="PTHR12526:SF510">
    <property type="entry name" value="D-INOSITOL 3-PHOSPHATE GLYCOSYLTRANSFERASE"/>
    <property type="match status" value="1"/>
</dbReference>
<dbReference type="PANTHER" id="PTHR12526">
    <property type="entry name" value="GLYCOSYLTRANSFERASE"/>
    <property type="match status" value="1"/>
</dbReference>
<name>A0A844XAS8_9SPHN</name>
<dbReference type="Gene3D" id="3.40.50.2000">
    <property type="entry name" value="Glycogen Phosphorylase B"/>
    <property type="match status" value="2"/>
</dbReference>
<protein>
    <submittedName>
        <fullName evidence="5">Glycosyltransferase</fullName>
    </submittedName>
</protein>
<dbReference type="Pfam" id="PF00534">
    <property type="entry name" value="Glycos_transf_1"/>
    <property type="match status" value="1"/>
</dbReference>
<sequence length="390" mass="42326">MTKISNQQAPSGRPKVMFVISGLGAGGAERVISLIADHWHARGVAVEIASFDAPGDPEFHHFGPEIVRHQLGSRSGGKLSRKLSKLGNLRNLRALLKSSRPDVVVSFLTKNNLLALIATRGLSIPVVCCERNNPEKQAKHPAWNMMLAHAYRRATLIICQTEAVKRCFSPEVHDRLRVIPNPISGWQQTRQPADPPRIVAVGRLTEQKGFDVLLDAFARIGPAAAGWRLEIFGEGPQRADLEAQAARLGLNDQVQLMGNSPAPGGWVQNAELFVLSSRYEGFPNVLGEAMAAGLPAISTRCDFGPEEMIDHGQSGLLVPPEDPAALADAMRECIVDPALRERLGKQAAQDIAAFSSQRVLRQWDAALAEALAPHAQIPHEPTRNTKETAA</sequence>
<dbReference type="SUPFAM" id="SSF53756">
    <property type="entry name" value="UDP-Glycosyltransferase/glycogen phosphorylase"/>
    <property type="match status" value="1"/>
</dbReference>
<evidence type="ECO:0000313" key="5">
    <source>
        <dbReference type="EMBL" id="MWV27591.1"/>
    </source>
</evidence>
<dbReference type="EMBL" id="WUBR01000001">
    <property type="protein sequence ID" value="MWV27591.1"/>
    <property type="molecule type" value="Genomic_DNA"/>
</dbReference>
<keyword evidence="6" id="KW-1185">Reference proteome</keyword>
<comment type="caution">
    <text evidence="5">The sequence shown here is derived from an EMBL/GenBank/DDBJ whole genome shotgun (WGS) entry which is preliminary data.</text>
</comment>
<dbReference type="AlphaFoldDB" id="A0A844XAS8"/>
<evidence type="ECO:0000256" key="1">
    <source>
        <dbReference type="ARBA" id="ARBA00022676"/>
    </source>
</evidence>
<evidence type="ECO:0000256" key="2">
    <source>
        <dbReference type="ARBA" id="ARBA00022679"/>
    </source>
</evidence>
<proteinExistence type="predicted"/>
<organism evidence="5 6">
    <name type="scientific">Aurantiacibacter rhizosphaerae</name>
    <dbReference type="NCBI Taxonomy" id="2691582"/>
    <lineage>
        <taxon>Bacteria</taxon>
        <taxon>Pseudomonadati</taxon>
        <taxon>Pseudomonadota</taxon>
        <taxon>Alphaproteobacteria</taxon>
        <taxon>Sphingomonadales</taxon>
        <taxon>Erythrobacteraceae</taxon>
        <taxon>Aurantiacibacter</taxon>
    </lineage>
</organism>
<dbReference type="GO" id="GO:0016757">
    <property type="term" value="F:glycosyltransferase activity"/>
    <property type="evidence" value="ECO:0007669"/>
    <property type="project" value="UniProtKB-KW"/>
</dbReference>
<dbReference type="InterPro" id="IPR028098">
    <property type="entry name" value="Glyco_trans_4-like_N"/>
</dbReference>
<feature type="domain" description="Glycosyl transferase family 1" evidence="3">
    <location>
        <begin position="188"/>
        <end position="349"/>
    </location>
</feature>
<dbReference type="CDD" id="cd03820">
    <property type="entry name" value="GT4_AmsD-like"/>
    <property type="match status" value="1"/>
</dbReference>
<evidence type="ECO:0000259" key="4">
    <source>
        <dbReference type="Pfam" id="PF13439"/>
    </source>
</evidence>
<evidence type="ECO:0000259" key="3">
    <source>
        <dbReference type="Pfam" id="PF00534"/>
    </source>
</evidence>
<gene>
    <name evidence="5" type="ORF">GRF63_06700</name>
</gene>
<feature type="domain" description="Glycosyltransferase subfamily 4-like N-terminal" evidence="4">
    <location>
        <begin position="26"/>
        <end position="183"/>
    </location>
</feature>
<evidence type="ECO:0000313" key="6">
    <source>
        <dbReference type="Proteomes" id="UP000461409"/>
    </source>
</evidence>
<accession>A0A844XAS8</accession>
<keyword evidence="2 5" id="KW-0808">Transferase</keyword>